<name>A0ABW0K9G4_9BACL</name>
<organism evidence="1 2">
    <name type="scientific">Paenibacillus aestuarii</name>
    <dbReference type="NCBI Taxonomy" id="516965"/>
    <lineage>
        <taxon>Bacteria</taxon>
        <taxon>Bacillati</taxon>
        <taxon>Bacillota</taxon>
        <taxon>Bacilli</taxon>
        <taxon>Bacillales</taxon>
        <taxon>Paenibacillaceae</taxon>
        <taxon>Paenibacillus</taxon>
    </lineage>
</organism>
<dbReference type="Proteomes" id="UP001596044">
    <property type="component" value="Unassembled WGS sequence"/>
</dbReference>
<accession>A0ABW0K9G4</accession>
<evidence type="ECO:0000313" key="1">
    <source>
        <dbReference type="EMBL" id="MFC5450018.1"/>
    </source>
</evidence>
<dbReference type="EMBL" id="JBHSMJ010000022">
    <property type="protein sequence ID" value="MFC5450018.1"/>
    <property type="molecule type" value="Genomic_DNA"/>
</dbReference>
<protein>
    <submittedName>
        <fullName evidence="1">Uncharacterized protein</fullName>
    </submittedName>
</protein>
<proteinExistence type="predicted"/>
<dbReference type="RefSeq" id="WP_270885002.1">
    <property type="nucleotide sequence ID" value="NZ_JAQFVF010000080.1"/>
</dbReference>
<evidence type="ECO:0000313" key="2">
    <source>
        <dbReference type="Proteomes" id="UP001596044"/>
    </source>
</evidence>
<keyword evidence="2" id="KW-1185">Reference proteome</keyword>
<sequence>MATNREEKKIAIVMSEALLDRQFVVVTVFDEKGYQQISGLITKIDQEMYL</sequence>
<gene>
    <name evidence="1" type="ORF">ACFPOG_17350</name>
</gene>
<reference evidence="2" key="1">
    <citation type="journal article" date="2019" name="Int. J. Syst. Evol. Microbiol.">
        <title>The Global Catalogue of Microorganisms (GCM) 10K type strain sequencing project: providing services to taxonomists for standard genome sequencing and annotation.</title>
        <authorList>
            <consortium name="The Broad Institute Genomics Platform"/>
            <consortium name="The Broad Institute Genome Sequencing Center for Infectious Disease"/>
            <person name="Wu L."/>
            <person name="Ma J."/>
        </authorList>
    </citation>
    <scope>NUCLEOTIDE SEQUENCE [LARGE SCALE GENOMIC DNA]</scope>
    <source>
        <strain evidence="2">KACC 11904</strain>
    </source>
</reference>
<comment type="caution">
    <text evidence="1">The sequence shown here is derived from an EMBL/GenBank/DDBJ whole genome shotgun (WGS) entry which is preliminary data.</text>
</comment>